<feature type="repeat" description="ANK" evidence="1">
    <location>
        <begin position="7"/>
        <end position="39"/>
    </location>
</feature>
<dbReference type="EMBL" id="CAJNNV010006351">
    <property type="protein sequence ID" value="CAE8593450.1"/>
    <property type="molecule type" value="Genomic_DNA"/>
</dbReference>
<keyword evidence="3" id="KW-1185">Reference proteome</keyword>
<evidence type="ECO:0000313" key="3">
    <source>
        <dbReference type="Proteomes" id="UP000654075"/>
    </source>
</evidence>
<comment type="caution">
    <text evidence="2">The sequence shown here is derived from an EMBL/GenBank/DDBJ whole genome shotgun (WGS) entry which is preliminary data.</text>
</comment>
<gene>
    <name evidence="2" type="ORF">PGLA1383_LOCUS12044</name>
</gene>
<proteinExistence type="predicted"/>
<dbReference type="AlphaFoldDB" id="A0A813E0X4"/>
<evidence type="ECO:0000256" key="1">
    <source>
        <dbReference type="PROSITE-ProRule" id="PRU00023"/>
    </source>
</evidence>
<dbReference type="Proteomes" id="UP000654075">
    <property type="component" value="Unassembled WGS sequence"/>
</dbReference>
<dbReference type="InterPro" id="IPR036770">
    <property type="entry name" value="Ankyrin_rpt-contain_sf"/>
</dbReference>
<feature type="non-terminal residue" evidence="2">
    <location>
        <position position="121"/>
    </location>
</feature>
<dbReference type="SUPFAM" id="SSF48403">
    <property type="entry name" value="Ankyrin repeat"/>
    <property type="match status" value="1"/>
</dbReference>
<sequence length="121" mass="13093">VNTQNLKGQTSLHMSSEYDMYFISKRLFEAGADGEVVNADGFKAILGISGSKSGAEAWDMPLNMLKNSSSKEDLDVAFAALETCDPTSLDKATFAMTGMKKGKEIPAAWDKARFMAIMGKI</sequence>
<dbReference type="InterPro" id="IPR002110">
    <property type="entry name" value="Ankyrin_rpt"/>
</dbReference>
<dbReference type="PROSITE" id="PS50088">
    <property type="entry name" value="ANK_REPEAT"/>
    <property type="match status" value="1"/>
</dbReference>
<name>A0A813E0X4_POLGL</name>
<reference evidence="2" key="1">
    <citation type="submission" date="2021-02" db="EMBL/GenBank/DDBJ databases">
        <authorList>
            <person name="Dougan E. K."/>
            <person name="Rhodes N."/>
            <person name="Thang M."/>
            <person name="Chan C."/>
        </authorList>
    </citation>
    <scope>NUCLEOTIDE SEQUENCE</scope>
</reference>
<protein>
    <submittedName>
        <fullName evidence="2">Uncharacterized protein</fullName>
    </submittedName>
</protein>
<evidence type="ECO:0000313" key="2">
    <source>
        <dbReference type="EMBL" id="CAE8593450.1"/>
    </source>
</evidence>
<keyword evidence="1" id="KW-0040">ANK repeat</keyword>
<dbReference type="OrthoDB" id="346910at2759"/>
<organism evidence="2 3">
    <name type="scientific">Polarella glacialis</name>
    <name type="common">Dinoflagellate</name>
    <dbReference type="NCBI Taxonomy" id="89957"/>
    <lineage>
        <taxon>Eukaryota</taxon>
        <taxon>Sar</taxon>
        <taxon>Alveolata</taxon>
        <taxon>Dinophyceae</taxon>
        <taxon>Suessiales</taxon>
        <taxon>Suessiaceae</taxon>
        <taxon>Polarella</taxon>
    </lineage>
</organism>
<accession>A0A813E0X4</accession>